<evidence type="ECO:0000256" key="5">
    <source>
        <dbReference type="ARBA" id="ARBA00023136"/>
    </source>
</evidence>
<evidence type="ECO:0000256" key="4">
    <source>
        <dbReference type="ARBA" id="ARBA00022989"/>
    </source>
</evidence>
<evidence type="ECO:0000256" key="1">
    <source>
        <dbReference type="ARBA" id="ARBA00004651"/>
    </source>
</evidence>
<feature type="transmembrane region" description="Helical" evidence="6">
    <location>
        <begin position="129"/>
        <end position="150"/>
    </location>
</feature>
<dbReference type="STRING" id="572547.Amico_1569"/>
<dbReference type="PANTHER" id="PTHR43370:SF1">
    <property type="entry name" value="GUANOSINE ABC TRANSPORTER PERMEASE PROTEIN NUPQ"/>
    <property type="match status" value="1"/>
</dbReference>
<dbReference type="GO" id="GO:0005886">
    <property type="term" value="C:plasma membrane"/>
    <property type="evidence" value="ECO:0007669"/>
    <property type="project" value="UniProtKB-SubCell"/>
</dbReference>
<feature type="transmembrane region" description="Helical" evidence="6">
    <location>
        <begin position="217"/>
        <end position="243"/>
    </location>
</feature>
<reference evidence="7 8" key="1">
    <citation type="journal article" date="2010" name="Stand. Genomic Sci.">
        <title>Complete genome sequence of Aminobacterium colombiense type strain (ALA-1).</title>
        <authorList>
            <person name="Chertkov O."/>
            <person name="Sikorski J."/>
            <person name="Brambilla E."/>
            <person name="Lapidus A."/>
            <person name="Copeland A."/>
            <person name="Glavina Del Rio T."/>
            <person name="Nolan M."/>
            <person name="Lucas S."/>
            <person name="Tice H."/>
            <person name="Cheng J.F."/>
            <person name="Han C."/>
            <person name="Detter J.C."/>
            <person name="Bruce D."/>
            <person name="Tapia R."/>
            <person name="Goodwin L."/>
            <person name="Pitluck S."/>
            <person name="Liolios K."/>
            <person name="Ivanova N."/>
            <person name="Mavromatis K."/>
            <person name="Ovchinnikova G."/>
            <person name="Pati A."/>
            <person name="Chen A."/>
            <person name="Palaniappan K."/>
            <person name="Land M."/>
            <person name="Hauser L."/>
            <person name="Chang Y.J."/>
            <person name="Jeffries C.D."/>
            <person name="Spring S."/>
            <person name="Rohde M."/>
            <person name="Goker M."/>
            <person name="Bristow J."/>
            <person name="Eisen J.A."/>
            <person name="Markowitz V."/>
            <person name="Hugenholtz P."/>
            <person name="Kyrpides N.C."/>
            <person name="Klenk H.P."/>
        </authorList>
    </citation>
    <scope>NUCLEOTIDE SEQUENCE [LARGE SCALE GENOMIC DNA]</scope>
    <source>
        <strain evidence="8">DSM 12261 / ALA-1</strain>
    </source>
</reference>
<feature type="transmembrane region" description="Helical" evidence="6">
    <location>
        <begin position="35"/>
        <end position="53"/>
    </location>
</feature>
<dbReference type="Proteomes" id="UP000002366">
    <property type="component" value="Chromosome"/>
</dbReference>
<evidence type="ECO:0000313" key="7">
    <source>
        <dbReference type="EMBL" id="ADE57685.1"/>
    </source>
</evidence>
<accession>D5EGK3</accession>
<evidence type="ECO:0000256" key="2">
    <source>
        <dbReference type="ARBA" id="ARBA00022475"/>
    </source>
</evidence>
<keyword evidence="3 6" id="KW-0812">Transmembrane</keyword>
<dbReference type="AlphaFoldDB" id="D5EGK3"/>
<dbReference type="eggNOG" id="COG1079">
    <property type="taxonomic scope" value="Bacteria"/>
</dbReference>
<evidence type="ECO:0000313" key="8">
    <source>
        <dbReference type="Proteomes" id="UP000002366"/>
    </source>
</evidence>
<feature type="transmembrane region" description="Helical" evidence="6">
    <location>
        <begin position="60"/>
        <end position="82"/>
    </location>
</feature>
<feature type="transmembrane region" description="Helical" evidence="6">
    <location>
        <begin position="255"/>
        <end position="274"/>
    </location>
</feature>
<dbReference type="Pfam" id="PF02653">
    <property type="entry name" value="BPD_transp_2"/>
    <property type="match status" value="1"/>
</dbReference>
<protein>
    <submittedName>
        <fullName evidence="7">Inner-membrane translocator</fullName>
    </submittedName>
</protein>
<gene>
    <name evidence="7" type="ordered locus">Amico_1569</name>
</gene>
<dbReference type="PANTHER" id="PTHR43370">
    <property type="entry name" value="SUGAR ABC TRANSPORTER INTEGRAL MEMBRANE PROTEIN-RELATED"/>
    <property type="match status" value="1"/>
</dbReference>
<dbReference type="KEGG" id="aco:Amico_1569"/>
<dbReference type="InterPro" id="IPR001851">
    <property type="entry name" value="ABC_transp_permease"/>
</dbReference>
<dbReference type="EMBL" id="CP001997">
    <property type="protein sequence ID" value="ADE57685.1"/>
    <property type="molecule type" value="Genomic_DNA"/>
</dbReference>
<proteinExistence type="predicted"/>
<dbReference type="RefSeq" id="WP_013048948.1">
    <property type="nucleotide sequence ID" value="NC_014011.1"/>
</dbReference>
<name>D5EGK3_AMICL</name>
<dbReference type="CDD" id="cd06580">
    <property type="entry name" value="TM_PBP1_transp_TpRbsC_like"/>
    <property type="match status" value="1"/>
</dbReference>
<keyword evidence="8" id="KW-1185">Reference proteome</keyword>
<dbReference type="OrthoDB" id="9792579at2"/>
<keyword evidence="2" id="KW-1003">Cell membrane</keyword>
<feature type="transmembrane region" description="Helical" evidence="6">
    <location>
        <begin position="185"/>
        <end position="205"/>
    </location>
</feature>
<feature type="transmembrane region" description="Helical" evidence="6">
    <location>
        <begin position="88"/>
        <end position="108"/>
    </location>
</feature>
<keyword evidence="5 6" id="KW-0472">Membrane</keyword>
<organism evidence="7 8">
    <name type="scientific">Aminobacterium colombiense (strain DSM 12261 / ALA-1)</name>
    <dbReference type="NCBI Taxonomy" id="572547"/>
    <lineage>
        <taxon>Bacteria</taxon>
        <taxon>Thermotogati</taxon>
        <taxon>Synergistota</taxon>
        <taxon>Synergistia</taxon>
        <taxon>Synergistales</taxon>
        <taxon>Aminobacteriaceae</taxon>
        <taxon>Aminobacterium</taxon>
    </lineage>
</organism>
<sequence length="286" mass="30967">MFDFLRATIRMSTPLFLTALGGTWTRQTGVLNISQEGAMLISSFFAVLGNYFFQSWIAGVLSGMAAGLIFNMLFALLCVFLRANIWVVGMTLNILADSLSILLMKSVFHVKGGFRDPRMVRIPDISLPYIGNFSLLILLAAILFFIFWFVDFKTVFGMRLKAAGENEEALSAAGISPVSLRFKALAINGIMVGLAGAFLSTSYLVAFVSGMSAGRGWLAVAAVIFGDGNLLWSIVGVFLFGAAQAAGIELQSFGFSSHLALMLPYILVIIALVFKNWKGVKLAKKA</sequence>
<evidence type="ECO:0000256" key="6">
    <source>
        <dbReference type="SAM" id="Phobius"/>
    </source>
</evidence>
<dbReference type="HOGENOM" id="CLU_040769_1_1_0"/>
<keyword evidence="4 6" id="KW-1133">Transmembrane helix</keyword>
<comment type="subcellular location">
    <subcellularLocation>
        <location evidence="1">Cell membrane</location>
        <topology evidence="1">Multi-pass membrane protein</topology>
    </subcellularLocation>
</comment>
<dbReference type="GO" id="GO:0022857">
    <property type="term" value="F:transmembrane transporter activity"/>
    <property type="evidence" value="ECO:0007669"/>
    <property type="project" value="InterPro"/>
</dbReference>
<evidence type="ECO:0000256" key="3">
    <source>
        <dbReference type="ARBA" id="ARBA00022692"/>
    </source>
</evidence>